<evidence type="ECO:0000313" key="4">
    <source>
        <dbReference type="EMBL" id="MFC0582445.1"/>
    </source>
</evidence>
<evidence type="ECO:0000259" key="3">
    <source>
        <dbReference type="SMART" id="SM00822"/>
    </source>
</evidence>
<feature type="domain" description="Ketoreductase" evidence="3">
    <location>
        <begin position="10"/>
        <end position="183"/>
    </location>
</feature>
<dbReference type="InterPro" id="IPR036291">
    <property type="entry name" value="NAD(P)-bd_dom_sf"/>
</dbReference>
<accession>A0ABV6PBE2</accession>
<comment type="caution">
    <text evidence="4">The sequence shown here is derived from an EMBL/GenBank/DDBJ whole genome shotgun (WGS) entry which is preliminary data.</text>
</comment>
<organism evidence="4 5">
    <name type="scientific">Micrococcoides hystricis</name>
    <dbReference type="NCBI Taxonomy" id="1572761"/>
    <lineage>
        <taxon>Bacteria</taxon>
        <taxon>Bacillati</taxon>
        <taxon>Actinomycetota</taxon>
        <taxon>Actinomycetes</taxon>
        <taxon>Micrococcales</taxon>
        <taxon>Micrococcaceae</taxon>
        <taxon>Micrococcoides</taxon>
    </lineage>
</organism>
<dbReference type="PRINTS" id="PR00080">
    <property type="entry name" value="SDRFAMILY"/>
</dbReference>
<gene>
    <name evidence="4" type="ORF">ACFFFR_08635</name>
</gene>
<evidence type="ECO:0000256" key="1">
    <source>
        <dbReference type="ARBA" id="ARBA00006484"/>
    </source>
</evidence>
<dbReference type="Proteomes" id="UP001589862">
    <property type="component" value="Unassembled WGS sequence"/>
</dbReference>
<dbReference type="Gene3D" id="3.40.50.720">
    <property type="entry name" value="NAD(P)-binding Rossmann-like Domain"/>
    <property type="match status" value="1"/>
</dbReference>
<dbReference type="GO" id="GO:0016491">
    <property type="term" value="F:oxidoreductase activity"/>
    <property type="evidence" value="ECO:0007669"/>
    <property type="project" value="UniProtKB-KW"/>
</dbReference>
<dbReference type="RefSeq" id="WP_377459605.1">
    <property type="nucleotide sequence ID" value="NZ_JBHLUB010000030.1"/>
</dbReference>
<reference evidence="4 5" key="1">
    <citation type="submission" date="2024-09" db="EMBL/GenBank/DDBJ databases">
        <authorList>
            <person name="Sun Q."/>
            <person name="Mori K."/>
        </authorList>
    </citation>
    <scope>NUCLEOTIDE SEQUENCE [LARGE SCALE GENOMIC DNA]</scope>
    <source>
        <strain evidence="4 5">NCAIM B.02604</strain>
    </source>
</reference>
<dbReference type="SMART" id="SM00822">
    <property type="entry name" value="PKS_KR"/>
    <property type="match status" value="1"/>
</dbReference>
<dbReference type="InterPro" id="IPR057326">
    <property type="entry name" value="KR_dom"/>
</dbReference>
<dbReference type="InterPro" id="IPR002347">
    <property type="entry name" value="SDR_fam"/>
</dbReference>
<evidence type="ECO:0000313" key="5">
    <source>
        <dbReference type="Proteomes" id="UP001589862"/>
    </source>
</evidence>
<protein>
    <submittedName>
        <fullName evidence="4">SDR family NAD(P)-dependent oxidoreductase</fullName>
        <ecNumber evidence="4">1.1.1.-</ecNumber>
    </submittedName>
</protein>
<comment type="similarity">
    <text evidence="1 2">Belongs to the short-chain dehydrogenases/reductases (SDR) family.</text>
</comment>
<keyword evidence="4" id="KW-0560">Oxidoreductase</keyword>
<dbReference type="Pfam" id="PF00106">
    <property type="entry name" value="adh_short"/>
    <property type="match status" value="1"/>
</dbReference>
<dbReference type="CDD" id="cd05233">
    <property type="entry name" value="SDR_c"/>
    <property type="match status" value="1"/>
</dbReference>
<keyword evidence="5" id="KW-1185">Reference proteome</keyword>
<proteinExistence type="inferred from homology"/>
<dbReference type="PANTHER" id="PTHR42760">
    <property type="entry name" value="SHORT-CHAIN DEHYDROGENASES/REDUCTASES FAMILY MEMBER"/>
    <property type="match status" value="1"/>
</dbReference>
<evidence type="ECO:0000256" key="2">
    <source>
        <dbReference type="RuleBase" id="RU000363"/>
    </source>
</evidence>
<dbReference type="EC" id="1.1.1.-" evidence="4"/>
<dbReference type="PRINTS" id="PR00081">
    <property type="entry name" value="GDHRDH"/>
</dbReference>
<name>A0ABV6PBE2_9MICC</name>
<dbReference type="InterPro" id="IPR020904">
    <property type="entry name" value="Sc_DH/Rdtase_CS"/>
</dbReference>
<dbReference type="EMBL" id="JBHLUB010000030">
    <property type="protein sequence ID" value="MFC0582445.1"/>
    <property type="molecule type" value="Genomic_DNA"/>
</dbReference>
<dbReference type="SUPFAM" id="SSF51735">
    <property type="entry name" value="NAD(P)-binding Rossmann-fold domains"/>
    <property type="match status" value="1"/>
</dbReference>
<sequence>MAAASLDLPERVIVTGGTSGIGRACAELFAAAGCGVGIISRSQQRADAVAAELAATSSGTVFVAAADVADETGMQAAIDQLAGELGGVDALIVSAGIAGETGALLGTATVDGFRQVMETNVVGAFIAVNCALPYLTESPDGSIVLLGSDSGFVAVPGMIAYNASKGAIVQLTRALATEAWERRGIRVNSVAPSIVDTPMARHDLGDELMDDPPFPLQSPQDVAWSVAYLSSRQARAVNGTTLLSDFGFAGRSSFPA</sequence>
<dbReference type="PROSITE" id="PS00061">
    <property type="entry name" value="ADH_SHORT"/>
    <property type="match status" value="1"/>
</dbReference>